<dbReference type="Gene3D" id="3.80.10.10">
    <property type="entry name" value="Ribonuclease Inhibitor"/>
    <property type="match status" value="1"/>
</dbReference>
<protein>
    <recommendedName>
        <fullName evidence="4">F-box domain-containing protein</fullName>
    </recommendedName>
</protein>
<dbReference type="Proteomes" id="UP000184267">
    <property type="component" value="Unassembled WGS sequence"/>
</dbReference>
<dbReference type="OrthoDB" id="2741929at2759"/>
<name>A0A1M2VBZ8_TRAPU</name>
<accession>A0A1M2VBZ8</accession>
<dbReference type="OMA" id="HLACEIS"/>
<dbReference type="EMBL" id="MNAD01001485">
    <property type="protein sequence ID" value="OJT05122.1"/>
    <property type="molecule type" value="Genomic_DNA"/>
</dbReference>
<gene>
    <name evidence="2" type="ORF">TRAPUB_4083</name>
</gene>
<dbReference type="AlphaFoldDB" id="A0A1M2VBZ8"/>
<dbReference type="InterPro" id="IPR032675">
    <property type="entry name" value="LRR_dom_sf"/>
</dbReference>
<dbReference type="SUPFAM" id="SSF52047">
    <property type="entry name" value="RNI-like"/>
    <property type="match status" value="1"/>
</dbReference>
<evidence type="ECO:0000256" key="1">
    <source>
        <dbReference type="SAM" id="MobiDB-lite"/>
    </source>
</evidence>
<reference evidence="2 3" key="1">
    <citation type="submission" date="2016-10" db="EMBL/GenBank/DDBJ databases">
        <title>Genome sequence of the basidiomycete white-rot fungus Trametes pubescens.</title>
        <authorList>
            <person name="Makela M.R."/>
            <person name="Granchi Z."/>
            <person name="Peng M."/>
            <person name="De Vries R.P."/>
            <person name="Grigoriev I."/>
            <person name="Riley R."/>
            <person name="Hilden K."/>
        </authorList>
    </citation>
    <scope>NUCLEOTIDE SEQUENCE [LARGE SCALE GENOMIC DNA]</scope>
    <source>
        <strain evidence="2 3">FBCC735</strain>
    </source>
</reference>
<keyword evidence="3" id="KW-1185">Reference proteome</keyword>
<organism evidence="2 3">
    <name type="scientific">Trametes pubescens</name>
    <name type="common">White-rot fungus</name>
    <dbReference type="NCBI Taxonomy" id="154538"/>
    <lineage>
        <taxon>Eukaryota</taxon>
        <taxon>Fungi</taxon>
        <taxon>Dikarya</taxon>
        <taxon>Basidiomycota</taxon>
        <taxon>Agaricomycotina</taxon>
        <taxon>Agaricomycetes</taxon>
        <taxon>Polyporales</taxon>
        <taxon>Polyporaceae</taxon>
        <taxon>Trametes</taxon>
    </lineage>
</organism>
<feature type="region of interest" description="Disordered" evidence="1">
    <location>
        <begin position="475"/>
        <end position="494"/>
    </location>
</feature>
<sequence length="513" mass="57519">MPSSSEDESSSVHTTIASDGARSAFLHLPDEILLQIFREILFPRYECDPSILHVGHSPWLETLRTKKALTLVSKAVLGPARTILYEDIVLRRMGQIPALARTLKATRESALYGDVTHLIRSIRIDHCPILVSCTQAIYDSLNVILRRCSQLRSFSYHPHREFPFSDYVVGEPGAFTAEGFSSPMWLITRYGPLQHPLSSSLRSLDLAIPFSQKTLIGVHDLLGSASALTSLKLSATSIERHFSLRGPMNMPIVQFPYLTKLTIEGGHPDLPDYFASRWHMPRLTELTLLKCTGYPAALFRAHGAHLTFLHIYFLHLWVGDRDAIASFSKEQIENLPRICPALVHLVIPDPQCGPLTLRSSTLRFLDVWVASVDTSVLSSPELACAAARDRLLSPASHVPSLSRARLLLTEFVPWHSQSTLKSRFRQPDWPRICHPALIPRDSHEVLFFCFPGTWVAQFAWGFGYAEHPQMLWPRPTAPGDPLPTEDVAESSDDEYIVQSSSDDSVYALWGTTR</sequence>
<evidence type="ECO:0008006" key="4">
    <source>
        <dbReference type="Google" id="ProtNLM"/>
    </source>
</evidence>
<evidence type="ECO:0000313" key="2">
    <source>
        <dbReference type="EMBL" id="OJT05122.1"/>
    </source>
</evidence>
<comment type="caution">
    <text evidence="2">The sequence shown here is derived from an EMBL/GenBank/DDBJ whole genome shotgun (WGS) entry which is preliminary data.</text>
</comment>
<proteinExistence type="predicted"/>
<evidence type="ECO:0000313" key="3">
    <source>
        <dbReference type="Proteomes" id="UP000184267"/>
    </source>
</evidence>